<comment type="caution">
    <text evidence="8">The sequence shown here is derived from an EMBL/GenBank/DDBJ whole genome shotgun (WGS) entry which is preliminary data.</text>
</comment>
<dbReference type="RefSeq" id="WP_147704418.1">
    <property type="nucleotide sequence ID" value="NZ_VDUY01000004.1"/>
</dbReference>
<dbReference type="GO" id="GO:0005886">
    <property type="term" value="C:plasma membrane"/>
    <property type="evidence" value="ECO:0007669"/>
    <property type="project" value="TreeGrafter"/>
</dbReference>
<evidence type="ECO:0000256" key="5">
    <source>
        <dbReference type="PIRNR" id="PIRNR038471"/>
    </source>
</evidence>
<keyword evidence="9" id="KW-1185">Reference proteome</keyword>
<dbReference type="EMBL" id="VDUY01000004">
    <property type="protein sequence ID" value="TXL65223.1"/>
    <property type="molecule type" value="Genomic_DNA"/>
</dbReference>
<gene>
    <name evidence="8" type="primary">mreC</name>
    <name evidence="8" type="ORF">FHP08_10485</name>
</gene>
<dbReference type="AlphaFoldDB" id="A0A5C8NVQ5"/>
<dbReference type="Gene3D" id="2.40.10.340">
    <property type="entry name" value="Rod shape-determining protein MreC, domain 1"/>
    <property type="match status" value="1"/>
</dbReference>
<dbReference type="PANTHER" id="PTHR34138:SF1">
    <property type="entry name" value="CELL SHAPE-DETERMINING PROTEIN MREC"/>
    <property type="match status" value="1"/>
</dbReference>
<dbReference type="GO" id="GO:0008360">
    <property type="term" value="P:regulation of cell shape"/>
    <property type="evidence" value="ECO:0007669"/>
    <property type="project" value="UniProtKB-KW"/>
</dbReference>
<feature type="domain" description="Rod shape-determining protein MreC beta-barrel core" evidence="7">
    <location>
        <begin position="127"/>
        <end position="273"/>
    </location>
</feature>
<evidence type="ECO:0000313" key="9">
    <source>
        <dbReference type="Proteomes" id="UP000321548"/>
    </source>
</evidence>
<name>A0A5C8NVQ5_9BURK</name>
<dbReference type="Gene3D" id="2.40.10.350">
    <property type="entry name" value="Rod shape-determining protein MreC, domain 2"/>
    <property type="match status" value="1"/>
</dbReference>
<proteinExistence type="inferred from homology"/>
<dbReference type="Pfam" id="PF04085">
    <property type="entry name" value="MreC"/>
    <property type="match status" value="1"/>
</dbReference>
<evidence type="ECO:0000256" key="2">
    <source>
        <dbReference type="ARBA" id="ARBA00013855"/>
    </source>
</evidence>
<comment type="similarity">
    <text evidence="1 5">Belongs to the MreC family.</text>
</comment>
<dbReference type="OrthoDB" id="9808025at2"/>
<evidence type="ECO:0000256" key="3">
    <source>
        <dbReference type="ARBA" id="ARBA00022960"/>
    </source>
</evidence>
<evidence type="ECO:0000259" key="7">
    <source>
        <dbReference type="Pfam" id="PF04085"/>
    </source>
</evidence>
<dbReference type="InterPro" id="IPR042177">
    <property type="entry name" value="Cell/Rod_1"/>
</dbReference>
<comment type="function">
    <text evidence="5">Involved in formation and maintenance of cell shape.</text>
</comment>
<organism evidence="8 9">
    <name type="scientific">Zeimonas arvi</name>
    <dbReference type="NCBI Taxonomy" id="2498847"/>
    <lineage>
        <taxon>Bacteria</taxon>
        <taxon>Pseudomonadati</taxon>
        <taxon>Pseudomonadota</taxon>
        <taxon>Betaproteobacteria</taxon>
        <taxon>Burkholderiales</taxon>
        <taxon>Burkholderiaceae</taxon>
        <taxon>Zeimonas</taxon>
    </lineage>
</organism>
<accession>A0A5C8NVQ5</accession>
<dbReference type="PANTHER" id="PTHR34138">
    <property type="entry name" value="CELL SHAPE-DETERMINING PROTEIN MREC"/>
    <property type="match status" value="1"/>
</dbReference>
<protein>
    <recommendedName>
        <fullName evidence="2 5">Cell shape-determining protein MreC</fullName>
    </recommendedName>
    <alternativeName>
        <fullName evidence="4 5">Cell shape protein MreC</fullName>
    </alternativeName>
</protein>
<dbReference type="InterPro" id="IPR042175">
    <property type="entry name" value="Cell/Rod_MreC_2"/>
</dbReference>
<dbReference type="InterPro" id="IPR007221">
    <property type="entry name" value="MreC"/>
</dbReference>
<dbReference type="NCBIfam" id="TIGR00219">
    <property type="entry name" value="mreC"/>
    <property type="match status" value="1"/>
</dbReference>
<reference evidence="8 9" key="1">
    <citation type="submission" date="2019-06" db="EMBL/GenBank/DDBJ databases">
        <title>Quisquiliibacterium sp. nov., isolated from a maize field.</title>
        <authorList>
            <person name="Lin S.-Y."/>
            <person name="Tsai C.-F."/>
            <person name="Young C.-C."/>
        </authorList>
    </citation>
    <scope>NUCLEOTIDE SEQUENCE [LARGE SCALE GENOMIC DNA]</scope>
    <source>
        <strain evidence="8 9">CC-CFT501</strain>
    </source>
</reference>
<dbReference type="Proteomes" id="UP000321548">
    <property type="component" value="Unassembled WGS sequence"/>
</dbReference>
<feature type="region of interest" description="Disordered" evidence="6">
    <location>
        <begin position="276"/>
        <end position="298"/>
    </location>
</feature>
<dbReference type="PIRSF" id="PIRSF038471">
    <property type="entry name" value="MreC"/>
    <property type="match status" value="1"/>
</dbReference>
<evidence type="ECO:0000313" key="8">
    <source>
        <dbReference type="EMBL" id="TXL65223.1"/>
    </source>
</evidence>
<evidence type="ECO:0000256" key="4">
    <source>
        <dbReference type="ARBA" id="ARBA00032089"/>
    </source>
</evidence>
<evidence type="ECO:0000256" key="1">
    <source>
        <dbReference type="ARBA" id="ARBA00009369"/>
    </source>
</evidence>
<sequence length="298" mass="32275">MDRSPPPFFKQGPSANVRLAFFSLLAIALLIVDARFETMSKLRQGIATVLYPVQRTLLVPRELAGTAGGYFVEIDRLRAENAEMRRIEATNARTLLQAEQLASENAQLRQLLGMRERTPVRTTVAEVLYDARDAFSRTLVVDRGQQHGVQAGQPVIDAHGVIGQVTRAHPLSSEVTLVTDRNSTVPVEVRRTGARTLAWGGSLPGTIELRFLPVVTDIREGDELVTSGLDGLFPPGLPVGRVSSVAPGSTSAFLSVRATPAARVERTKLLLILLAEPPAQAPPAPEPKDSSARRARRG</sequence>
<evidence type="ECO:0000256" key="6">
    <source>
        <dbReference type="SAM" id="MobiDB-lite"/>
    </source>
</evidence>
<keyword evidence="3 5" id="KW-0133">Cell shape</keyword>
<dbReference type="InterPro" id="IPR055342">
    <property type="entry name" value="MreC_beta-barrel_core"/>
</dbReference>